<feature type="chain" id="PRO_5035788584" description="TIL domain-containing protein" evidence="1">
    <location>
        <begin position="22"/>
        <end position="138"/>
    </location>
</feature>
<comment type="caution">
    <text evidence="3">The sequence shown here is derived from an EMBL/GenBank/DDBJ whole genome shotgun (WGS) entry which is preliminary data.</text>
</comment>
<feature type="signal peptide" evidence="1">
    <location>
        <begin position="1"/>
        <end position="21"/>
    </location>
</feature>
<feature type="domain" description="TIL" evidence="2">
    <location>
        <begin position="35"/>
        <end position="90"/>
    </location>
</feature>
<accession>A0A8T0EN67</accession>
<dbReference type="SUPFAM" id="SSF57567">
    <property type="entry name" value="Serine protease inhibitors"/>
    <property type="match status" value="1"/>
</dbReference>
<evidence type="ECO:0000259" key="2">
    <source>
        <dbReference type="Pfam" id="PF01826"/>
    </source>
</evidence>
<dbReference type="AlphaFoldDB" id="A0A8T0EN67"/>
<dbReference type="InterPro" id="IPR036084">
    <property type="entry name" value="Ser_inhib-like_sf"/>
</dbReference>
<gene>
    <name evidence="3" type="ORF">HNY73_013764</name>
</gene>
<sequence>MALFHIAKYVLLSLLGLSTNPDNNAPPITDLPAVCPTGEVYSACRGHCELTCDNKEEPLSCPTYTCVPACVCVEGLLRGPDGTCMPEEACTATITKVHSGKSNEIKCDKVICQRYCYGISGGVYKGECVDGVCECVYA</sequence>
<reference evidence="3" key="2">
    <citation type="submission" date="2020-06" db="EMBL/GenBank/DDBJ databases">
        <authorList>
            <person name="Sheffer M."/>
        </authorList>
    </citation>
    <scope>NUCLEOTIDE SEQUENCE</scope>
</reference>
<proteinExistence type="predicted"/>
<protein>
    <recommendedName>
        <fullName evidence="2">TIL domain-containing protein</fullName>
    </recommendedName>
</protein>
<keyword evidence="4" id="KW-1185">Reference proteome</keyword>
<reference evidence="3" key="1">
    <citation type="journal article" date="2020" name="bioRxiv">
        <title>Chromosome-level reference genome of the European wasp spider Argiope bruennichi: a resource for studies on range expansion and evolutionary adaptation.</title>
        <authorList>
            <person name="Sheffer M.M."/>
            <person name="Hoppe A."/>
            <person name="Krehenwinkel H."/>
            <person name="Uhl G."/>
            <person name="Kuss A.W."/>
            <person name="Jensen L."/>
            <person name="Jensen C."/>
            <person name="Gillespie R.G."/>
            <person name="Hoff K.J."/>
            <person name="Prost S."/>
        </authorList>
    </citation>
    <scope>NUCLEOTIDE SEQUENCE</scope>
</reference>
<dbReference type="CDD" id="cd19941">
    <property type="entry name" value="TIL"/>
    <property type="match status" value="1"/>
</dbReference>
<dbReference type="Gene3D" id="2.10.25.10">
    <property type="entry name" value="Laminin"/>
    <property type="match status" value="1"/>
</dbReference>
<evidence type="ECO:0000313" key="4">
    <source>
        <dbReference type="Proteomes" id="UP000807504"/>
    </source>
</evidence>
<organism evidence="3 4">
    <name type="scientific">Argiope bruennichi</name>
    <name type="common">Wasp spider</name>
    <name type="synonym">Aranea bruennichi</name>
    <dbReference type="NCBI Taxonomy" id="94029"/>
    <lineage>
        <taxon>Eukaryota</taxon>
        <taxon>Metazoa</taxon>
        <taxon>Ecdysozoa</taxon>
        <taxon>Arthropoda</taxon>
        <taxon>Chelicerata</taxon>
        <taxon>Arachnida</taxon>
        <taxon>Araneae</taxon>
        <taxon>Araneomorphae</taxon>
        <taxon>Entelegynae</taxon>
        <taxon>Araneoidea</taxon>
        <taxon>Araneidae</taxon>
        <taxon>Argiope</taxon>
    </lineage>
</organism>
<name>A0A8T0EN67_ARGBR</name>
<evidence type="ECO:0000256" key="1">
    <source>
        <dbReference type="SAM" id="SignalP"/>
    </source>
</evidence>
<dbReference type="InterPro" id="IPR002919">
    <property type="entry name" value="TIL_dom"/>
</dbReference>
<dbReference type="Pfam" id="PF01826">
    <property type="entry name" value="TIL"/>
    <property type="match status" value="1"/>
</dbReference>
<keyword evidence="1" id="KW-0732">Signal</keyword>
<dbReference type="Proteomes" id="UP000807504">
    <property type="component" value="Unassembled WGS sequence"/>
</dbReference>
<evidence type="ECO:0000313" key="3">
    <source>
        <dbReference type="EMBL" id="KAF8776821.1"/>
    </source>
</evidence>
<dbReference type="EMBL" id="JABXBU010002072">
    <property type="protein sequence ID" value="KAF8776821.1"/>
    <property type="molecule type" value="Genomic_DNA"/>
</dbReference>